<name>A0A2S9VEU7_9ALTE</name>
<organism evidence="2 3">
    <name type="scientific">Alteromonas alba</name>
    <dbReference type="NCBI Taxonomy" id="2079529"/>
    <lineage>
        <taxon>Bacteria</taxon>
        <taxon>Pseudomonadati</taxon>
        <taxon>Pseudomonadota</taxon>
        <taxon>Gammaproteobacteria</taxon>
        <taxon>Alteromonadales</taxon>
        <taxon>Alteromonadaceae</taxon>
        <taxon>Alteromonas/Salinimonas group</taxon>
        <taxon>Alteromonas</taxon>
    </lineage>
</organism>
<dbReference type="SUPFAM" id="SSF56954">
    <property type="entry name" value="Outer membrane efflux proteins (OEP)"/>
    <property type="match status" value="1"/>
</dbReference>
<proteinExistence type="predicted"/>
<dbReference type="AlphaFoldDB" id="A0A2S9VEU7"/>
<dbReference type="Proteomes" id="UP000238949">
    <property type="component" value="Unassembled WGS sequence"/>
</dbReference>
<dbReference type="GO" id="GO:0015562">
    <property type="term" value="F:efflux transmembrane transporter activity"/>
    <property type="evidence" value="ECO:0007669"/>
    <property type="project" value="InterPro"/>
</dbReference>
<dbReference type="PROSITE" id="PS51257">
    <property type="entry name" value="PROKAR_LIPOPROTEIN"/>
    <property type="match status" value="1"/>
</dbReference>
<evidence type="ECO:0000313" key="2">
    <source>
        <dbReference type="EMBL" id="PRO74987.1"/>
    </source>
</evidence>
<evidence type="ECO:0008006" key="4">
    <source>
        <dbReference type="Google" id="ProtNLM"/>
    </source>
</evidence>
<evidence type="ECO:0000256" key="1">
    <source>
        <dbReference type="SAM" id="SignalP"/>
    </source>
</evidence>
<comment type="caution">
    <text evidence="2">The sequence shown here is derived from an EMBL/GenBank/DDBJ whole genome shotgun (WGS) entry which is preliminary data.</text>
</comment>
<dbReference type="PANTHER" id="PTHR30203">
    <property type="entry name" value="OUTER MEMBRANE CATION EFFLUX PROTEIN"/>
    <property type="match status" value="1"/>
</dbReference>
<protein>
    <recommendedName>
        <fullName evidence="4">Transporter</fullName>
    </recommendedName>
</protein>
<dbReference type="PANTHER" id="PTHR30203:SF24">
    <property type="entry name" value="BLR4935 PROTEIN"/>
    <property type="match status" value="1"/>
</dbReference>
<feature type="signal peptide" evidence="1">
    <location>
        <begin position="1"/>
        <end position="24"/>
    </location>
</feature>
<feature type="chain" id="PRO_5015667787" description="Transporter" evidence="1">
    <location>
        <begin position="25"/>
        <end position="437"/>
    </location>
</feature>
<dbReference type="OrthoDB" id="5607838at2"/>
<dbReference type="InterPro" id="IPR010131">
    <property type="entry name" value="MdtP/NodT-like"/>
</dbReference>
<keyword evidence="1" id="KW-0732">Signal</keyword>
<dbReference type="RefSeq" id="WP_105933360.1">
    <property type="nucleotide sequence ID" value="NZ_PVNP01000026.1"/>
</dbReference>
<sequence length="437" mass="48561">MKLPPLYVVSAGILLSCWQFVATAQQAQQPQLPQLLSQALSEDYALARSRQSEHALTTQGNAVQSMPDPRISVGMLNVPTDGFALNEQAMTQLKMGVSQMLPRGDSVALQRDALAAKAAEHPARRDLRKAEVTLAITLAWIDIIILHNSKELVTEQLQLLDQLTIAVENNYASSSGASQYDVLSMEVLHTALEDRLESLTSEQQTAIAGLSNWLTPMQQATLTNITPNQADQRWLTSLIGQSLLPANTSALLERLQQHPQVISRNAVINVQKIKQQQVETSFDPQWEFNASYAYRQDATNNTSRADFVSVGMSVDVPLFSRKVKQAAMAATVAETESLETEKRLVIQQQLSEVNQLYARYPALQSRINRYEQTLLPLRQQHYDAALNAYTTASGNFSDVMQSHLALIDDQMKLLNLQGDMAALMTRLDYFLNPISPL</sequence>
<reference evidence="3" key="1">
    <citation type="journal article" date="2020" name="Int. J. Syst. Evol. Microbiol.">
        <title>Alteromonas alba sp. nov., a marine bacterium isolated from the seawater of the West Pacific Ocean.</title>
        <authorList>
            <person name="Sun C."/>
            <person name="Wu Y.-H."/>
            <person name="Xamxidin M."/>
            <person name="Cheng H."/>
            <person name="Xu X.-W."/>
        </authorList>
    </citation>
    <scope>NUCLEOTIDE SEQUENCE [LARGE SCALE GENOMIC DNA]</scope>
    <source>
        <strain evidence="3">190</strain>
    </source>
</reference>
<accession>A0A2S9VEU7</accession>
<dbReference type="Gene3D" id="1.20.1600.10">
    <property type="entry name" value="Outer membrane efflux proteins (OEP)"/>
    <property type="match status" value="1"/>
</dbReference>
<dbReference type="EMBL" id="PVNP01000026">
    <property type="protein sequence ID" value="PRO74987.1"/>
    <property type="molecule type" value="Genomic_DNA"/>
</dbReference>
<evidence type="ECO:0000313" key="3">
    <source>
        <dbReference type="Proteomes" id="UP000238949"/>
    </source>
</evidence>
<keyword evidence="3" id="KW-1185">Reference proteome</keyword>
<gene>
    <name evidence="2" type="ORF">C6Y40_03480</name>
</gene>